<dbReference type="PROSITE" id="PS50041">
    <property type="entry name" value="C_TYPE_LECTIN_2"/>
    <property type="match status" value="1"/>
</dbReference>
<proteinExistence type="predicted"/>
<comment type="caution">
    <text evidence="2">The sequence shown here is derived from an EMBL/GenBank/DDBJ whole genome shotgun (WGS) entry which is preliminary data.</text>
</comment>
<dbReference type="SMART" id="SM00034">
    <property type="entry name" value="CLECT"/>
    <property type="match status" value="1"/>
</dbReference>
<dbReference type="CDD" id="cd00037">
    <property type="entry name" value="CLECT"/>
    <property type="match status" value="1"/>
</dbReference>
<dbReference type="AlphaFoldDB" id="A0A8S1CL89"/>
<accession>A0A8S1CL89</accession>
<evidence type="ECO:0000313" key="2">
    <source>
        <dbReference type="EMBL" id="CAB3368443.1"/>
    </source>
</evidence>
<name>A0A8S1CL89_9INSE</name>
<dbReference type="Gene3D" id="1.10.238.20">
    <property type="entry name" value="Pheromone/general odorant binding protein domain"/>
    <property type="match status" value="1"/>
</dbReference>
<sequence length="508" mass="56815">MEISWVTWETNAIRCNSIGMRPLAFETVEIFDCFKIFTTQEIWYYNFNYWTSGRRALATNSFQWYFYNTSDTFANITSMWAITPNSSSGDCVHLSVLKNMNTTGLTQKNCTNKFVFSCKGTTTVAPSNNTANNKTWSDAISFCCTIGMKLLSMDTNFKHSALSVALGNGKTLVSKYWTSGTDYGCDGAFGWCTVNKLFREPVWAPGEPQPGKHCVAVDFSGGNATLIAADCSTNLRFICEARDAIKSTSRAKGIQDECAAIFNITETELDSIFNSTSFDVKIKCFLKCLGESGGVVFNGRLVDEQLLKLVEHLSTDNDKLMSGFQTVDECSKIQGMDDCDTVALAFQCGQEKDPILVKNTVKIVELNNSAEQTPVQPSIGQCITDYQCVMTDYHRQIFLTNGSTDGLIVDICRKRYLLGKKETTYREGASWCCKYGLNLVSFETVEELKCLVSSPLGGRARPIKIWTSACRIGASIYGFRWCTSNANYNVSMWTWLHPMSLYYTHTVW</sequence>
<dbReference type="Gene3D" id="3.10.100.10">
    <property type="entry name" value="Mannose-Binding Protein A, subunit A"/>
    <property type="match status" value="2"/>
</dbReference>
<dbReference type="Pfam" id="PF00059">
    <property type="entry name" value="Lectin_C"/>
    <property type="match status" value="1"/>
</dbReference>
<dbReference type="GO" id="GO:0005549">
    <property type="term" value="F:odorant binding"/>
    <property type="evidence" value="ECO:0007669"/>
    <property type="project" value="InterPro"/>
</dbReference>
<dbReference type="InterPro" id="IPR006170">
    <property type="entry name" value="PBP/GOBP"/>
</dbReference>
<dbReference type="Pfam" id="PF01395">
    <property type="entry name" value="PBP_GOBP"/>
    <property type="match status" value="1"/>
</dbReference>
<dbReference type="CDD" id="cd23992">
    <property type="entry name" value="PBP_GOBP"/>
    <property type="match status" value="1"/>
</dbReference>
<dbReference type="SUPFAM" id="SSF56436">
    <property type="entry name" value="C-type lectin-like"/>
    <property type="match status" value="3"/>
</dbReference>
<dbReference type="OrthoDB" id="5978988at2759"/>
<dbReference type="InterPro" id="IPR016186">
    <property type="entry name" value="C-type_lectin-like/link_sf"/>
</dbReference>
<reference evidence="2 3" key="1">
    <citation type="submission" date="2020-04" db="EMBL/GenBank/DDBJ databases">
        <authorList>
            <person name="Alioto T."/>
            <person name="Alioto T."/>
            <person name="Gomez Garrido J."/>
        </authorList>
    </citation>
    <scope>NUCLEOTIDE SEQUENCE [LARGE SCALE GENOMIC DNA]</scope>
</reference>
<dbReference type="InterPro" id="IPR016187">
    <property type="entry name" value="CTDL_fold"/>
</dbReference>
<organism evidence="2 3">
    <name type="scientific">Cloeon dipterum</name>
    <dbReference type="NCBI Taxonomy" id="197152"/>
    <lineage>
        <taxon>Eukaryota</taxon>
        <taxon>Metazoa</taxon>
        <taxon>Ecdysozoa</taxon>
        <taxon>Arthropoda</taxon>
        <taxon>Hexapoda</taxon>
        <taxon>Insecta</taxon>
        <taxon>Pterygota</taxon>
        <taxon>Palaeoptera</taxon>
        <taxon>Ephemeroptera</taxon>
        <taxon>Pisciforma</taxon>
        <taxon>Baetidae</taxon>
        <taxon>Cloeon</taxon>
    </lineage>
</organism>
<evidence type="ECO:0000259" key="1">
    <source>
        <dbReference type="PROSITE" id="PS50041"/>
    </source>
</evidence>
<dbReference type="Proteomes" id="UP000494165">
    <property type="component" value="Unassembled WGS sequence"/>
</dbReference>
<gene>
    <name evidence="2" type="ORF">CLODIP_2_CD07212</name>
</gene>
<dbReference type="InterPro" id="IPR001304">
    <property type="entry name" value="C-type_lectin-like"/>
</dbReference>
<dbReference type="EMBL" id="CADEPI010000038">
    <property type="protein sequence ID" value="CAB3368443.1"/>
    <property type="molecule type" value="Genomic_DNA"/>
</dbReference>
<dbReference type="SUPFAM" id="SSF47565">
    <property type="entry name" value="Insect pheromone/odorant-binding proteins"/>
    <property type="match status" value="1"/>
</dbReference>
<keyword evidence="3" id="KW-1185">Reference proteome</keyword>
<protein>
    <recommendedName>
        <fullName evidence="1">C-type lectin domain-containing protein</fullName>
    </recommendedName>
</protein>
<evidence type="ECO:0000313" key="3">
    <source>
        <dbReference type="Proteomes" id="UP000494165"/>
    </source>
</evidence>
<feature type="domain" description="C-type lectin" evidence="1">
    <location>
        <begin position="134"/>
        <end position="240"/>
    </location>
</feature>
<dbReference type="InterPro" id="IPR036728">
    <property type="entry name" value="PBP_GOBP_sf"/>
</dbReference>